<keyword evidence="5" id="KW-0411">Iron-sulfur</keyword>
<dbReference type="PROSITE" id="PS01215">
    <property type="entry name" value="MRP"/>
    <property type="match status" value="1"/>
</dbReference>
<dbReference type="HAMAP" id="MF_02040">
    <property type="entry name" value="Mrp_NBP35"/>
    <property type="match status" value="1"/>
</dbReference>
<evidence type="ECO:0000256" key="2">
    <source>
        <dbReference type="ARBA" id="ARBA00022741"/>
    </source>
</evidence>
<keyword evidence="7" id="KW-1185">Reference proteome</keyword>
<dbReference type="GO" id="GO:0140663">
    <property type="term" value="F:ATP-dependent FeS chaperone activity"/>
    <property type="evidence" value="ECO:0007669"/>
    <property type="project" value="InterPro"/>
</dbReference>
<dbReference type="GO" id="GO:0016226">
    <property type="term" value="P:iron-sulfur cluster assembly"/>
    <property type="evidence" value="ECO:0007669"/>
    <property type="project" value="InterPro"/>
</dbReference>
<organism evidence="6 7">
    <name type="scientific">Ambispora gerdemannii</name>
    <dbReference type="NCBI Taxonomy" id="144530"/>
    <lineage>
        <taxon>Eukaryota</taxon>
        <taxon>Fungi</taxon>
        <taxon>Fungi incertae sedis</taxon>
        <taxon>Mucoromycota</taxon>
        <taxon>Glomeromycotina</taxon>
        <taxon>Glomeromycetes</taxon>
        <taxon>Archaeosporales</taxon>
        <taxon>Ambisporaceae</taxon>
        <taxon>Ambispora</taxon>
    </lineage>
</organism>
<gene>
    <name evidence="6" type="ORF">AGERDE_LOCUS4401</name>
</gene>
<keyword evidence="3" id="KW-0067">ATP-binding</keyword>
<evidence type="ECO:0000256" key="3">
    <source>
        <dbReference type="ARBA" id="ARBA00022840"/>
    </source>
</evidence>
<dbReference type="PANTHER" id="PTHR23264">
    <property type="entry name" value="NUCLEOTIDE-BINDING PROTEIN NBP35 YEAST -RELATED"/>
    <property type="match status" value="1"/>
</dbReference>
<dbReference type="CDD" id="cd02037">
    <property type="entry name" value="Mrp_NBP35"/>
    <property type="match status" value="1"/>
</dbReference>
<evidence type="ECO:0000313" key="7">
    <source>
        <dbReference type="Proteomes" id="UP000789831"/>
    </source>
</evidence>
<dbReference type="GO" id="GO:0005524">
    <property type="term" value="F:ATP binding"/>
    <property type="evidence" value="ECO:0007669"/>
    <property type="project" value="UniProtKB-KW"/>
</dbReference>
<dbReference type="InterPro" id="IPR000808">
    <property type="entry name" value="Mrp-like_CS"/>
</dbReference>
<dbReference type="Gene3D" id="3.40.50.300">
    <property type="entry name" value="P-loop containing nucleotide triphosphate hydrolases"/>
    <property type="match status" value="1"/>
</dbReference>
<evidence type="ECO:0000256" key="4">
    <source>
        <dbReference type="ARBA" id="ARBA00023004"/>
    </source>
</evidence>
<dbReference type="EMBL" id="CAJVPL010000503">
    <property type="protein sequence ID" value="CAG8504154.1"/>
    <property type="molecule type" value="Genomic_DNA"/>
</dbReference>
<dbReference type="AlphaFoldDB" id="A0A9N8ZR93"/>
<evidence type="ECO:0000256" key="1">
    <source>
        <dbReference type="ARBA" id="ARBA00022723"/>
    </source>
</evidence>
<dbReference type="Pfam" id="PF10609">
    <property type="entry name" value="ParA"/>
    <property type="match status" value="1"/>
</dbReference>
<dbReference type="OrthoDB" id="1741334at2759"/>
<sequence length="246" mass="26468">MVVTNIPENAPAHCPGPDTEQAGKASACAGCPNQNICATTPKGPDPAIPLINERLHQVKHKLLILSGKGGVGKSTFTSQLAFAFASDENTQVGVVDIDVCGPSIPKIMGLEGEQIHQSMSGWSPVYVQDNLGVMSIGFMLPDPDDAVIWRGPKKNGLIKQFLKDVDWGELDFLLVDTPPGTSDEHLSITQYLKESGIDGAILITTPQEVSIQDVRKEIDFCRKVKIPIIGVSNLYNEGESHTIVTI</sequence>
<comment type="caution">
    <text evidence="6">The sequence shown here is derived from an EMBL/GenBank/DDBJ whole genome shotgun (WGS) entry which is preliminary data.</text>
</comment>
<dbReference type="InterPro" id="IPR033756">
    <property type="entry name" value="YlxH/NBP35"/>
</dbReference>
<dbReference type="GO" id="GO:0051536">
    <property type="term" value="F:iron-sulfur cluster binding"/>
    <property type="evidence" value="ECO:0007669"/>
    <property type="project" value="UniProtKB-KW"/>
</dbReference>
<accession>A0A9N8ZR93</accession>
<dbReference type="Proteomes" id="UP000789831">
    <property type="component" value="Unassembled WGS sequence"/>
</dbReference>
<protein>
    <submittedName>
        <fullName evidence="6">9586_t:CDS:1</fullName>
    </submittedName>
</protein>
<proteinExistence type="inferred from homology"/>
<dbReference type="PANTHER" id="PTHR23264:SF35">
    <property type="entry name" value="CYTOSOLIC FE-S CLUSTER ASSEMBLY FACTOR NUBP1"/>
    <property type="match status" value="1"/>
</dbReference>
<keyword evidence="4" id="KW-0408">Iron</keyword>
<dbReference type="InterPro" id="IPR027417">
    <property type="entry name" value="P-loop_NTPase"/>
</dbReference>
<keyword evidence="2" id="KW-0547">Nucleotide-binding</keyword>
<keyword evidence="1" id="KW-0479">Metal-binding</keyword>
<dbReference type="GO" id="GO:0005829">
    <property type="term" value="C:cytosol"/>
    <property type="evidence" value="ECO:0007669"/>
    <property type="project" value="TreeGrafter"/>
</dbReference>
<name>A0A9N8ZR93_9GLOM</name>
<dbReference type="SUPFAM" id="SSF52540">
    <property type="entry name" value="P-loop containing nucleoside triphosphate hydrolases"/>
    <property type="match status" value="1"/>
</dbReference>
<evidence type="ECO:0000256" key="5">
    <source>
        <dbReference type="ARBA" id="ARBA00023014"/>
    </source>
</evidence>
<dbReference type="InterPro" id="IPR019591">
    <property type="entry name" value="Mrp/NBP35_ATP-bd"/>
</dbReference>
<evidence type="ECO:0000313" key="6">
    <source>
        <dbReference type="EMBL" id="CAG8504154.1"/>
    </source>
</evidence>
<reference evidence="6" key="1">
    <citation type="submission" date="2021-06" db="EMBL/GenBank/DDBJ databases">
        <authorList>
            <person name="Kallberg Y."/>
            <person name="Tangrot J."/>
            <person name="Rosling A."/>
        </authorList>
    </citation>
    <scope>NUCLEOTIDE SEQUENCE</scope>
    <source>
        <strain evidence="6">MT106</strain>
    </source>
</reference>
<dbReference type="GO" id="GO:0046872">
    <property type="term" value="F:metal ion binding"/>
    <property type="evidence" value="ECO:0007669"/>
    <property type="project" value="UniProtKB-KW"/>
</dbReference>